<organism evidence="8 9">
    <name type="scientific">Limosilactobacillus ingluviei DSM 15946</name>
    <dbReference type="NCBI Taxonomy" id="1423760"/>
    <lineage>
        <taxon>Bacteria</taxon>
        <taxon>Bacillati</taxon>
        <taxon>Bacillota</taxon>
        <taxon>Bacilli</taxon>
        <taxon>Lactobacillales</taxon>
        <taxon>Lactobacillaceae</taxon>
        <taxon>Limosilactobacillus</taxon>
    </lineage>
</organism>
<keyword evidence="5 6" id="KW-0665">Pyrimidine biosynthesis</keyword>
<feature type="binding site" evidence="6">
    <location>
        <position position="103"/>
    </location>
    <ligand>
        <name>5-phospho-alpha-D-ribose 1-diphosphate</name>
        <dbReference type="ChEBI" id="CHEBI:58017"/>
        <note>ligand shared between dimeric partners</note>
    </ligand>
</feature>
<dbReference type="GO" id="GO:0044205">
    <property type="term" value="P:'de novo' UMP biosynthetic process"/>
    <property type="evidence" value="ECO:0007669"/>
    <property type="project" value="UniProtKB-UniRule"/>
</dbReference>
<evidence type="ECO:0000256" key="4">
    <source>
        <dbReference type="ARBA" id="ARBA00022679"/>
    </source>
</evidence>
<proteinExistence type="inferred from homology"/>
<evidence type="ECO:0000313" key="9">
    <source>
        <dbReference type="Proteomes" id="UP000050816"/>
    </source>
</evidence>
<dbReference type="RefSeq" id="WP_056954945.1">
    <property type="nucleotide sequence ID" value="NZ_AZFK01000044.1"/>
</dbReference>
<feature type="binding site" description="in other chain" evidence="6">
    <location>
        <begin position="125"/>
        <end position="133"/>
    </location>
    <ligand>
        <name>5-phospho-alpha-D-ribose 1-diphosphate</name>
        <dbReference type="ChEBI" id="CHEBI:58017"/>
        <note>ligand shared between dimeric partners</note>
    </ligand>
</feature>
<dbReference type="NCBIfam" id="TIGR00336">
    <property type="entry name" value="pyrE"/>
    <property type="match status" value="1"/>
</dbReference>
<dbReference type="GO" id="GO:0004588">
    <property type="term" value="F:orotate phosphoribosyltransferase activity"/>
    <property type="evidence" value="ECO:0007669"/>
    <property type="project" value="UniProtKB-UniRule"/>
</dbReference>
<dbReference type="UniPathway" id="UPA00070">
    <property type="reaction ID" value="UER00119"/>
</dbReference>
<evidence type="ECO:0000313" key="8">
    <source>
        <dbReference type="EMBL" id="KRL89607.1"/>
    </source>
</evidence>
<name>A0A0R1U8M1_9LACO</name>
<feature type="domain" description="Phosphoribosyltransferase" evidence="7">
    <location>
        <begin position="68"/>
        <end position="155"/>
    </location>
</feature>
<dbReference type="InterPro" id="IPR029057">
    <property type="entry name" value="PRTase-like"/>
</dbReference>
<comment type="function">
    <text evidence="6">Catalyzes the transfer of a ribosyl phosphate group from 5-phosphoribose 1-diphosphate to orotate, leading to the formation of orotidine monophosphate (OMP).</text>
</comment>
<dbReference type="PANTHER" id="PTHR19278:SF9">
    <property type="entry name" value="URIDINE 5'-MONOPHOSPHATE SYNTHASE"/>
    <property type="match status" value="1"/>
</dbReference>
<sequence>MLGQREIVAKNLLDIQAVTLRPEAPFTWASGLKAPIYTDNRLTISYPWVRRNIYIGMIDHIKAHFGVENVDVIAGTATAGIPHATLVAERSQKPLIYVRSKPKDHGQGRQIEGVLKAGQKVVVIDDLLSTGGSVLNAVKAVQAAGGEVLGVVAIFSYELPALTANFAAAKLPFYTVTNYTTLIDEAIKQGIVSDDQKASLHAWRQAPERWSQQQD</sequence>
<dbReference type="AlphaFoldDB" id="A0A0R1U8M1"/>
<keyword evidence="4 6" id="KW-0808">Transferase</keyword>
<comment type="catalytic activity">
    <reaction evidence="6">
        <text>orotidine 5'-phosphate + diphosphate = orotate + 5-phospho-alpha-D-ribose 1-diphosphate</text>
        <dbReference type="Rhea" id="RHEA:10380"/>
        <dbReference type="ChEBI" id="CHEBI:30839"/>
        <dbReference type="ChEBI" id="CHEBI:33019"/>
        <dbReference type="ChEBI" id="CHEBI:57538"/>
        <dbReference type="ChEBI" id="CHEBI:58017"/>
        <dbReference type="EC" id="2.4.2.10"/>
    </reaction>
</comment>
<evidence type="ECO:0000256" key="6">
    <source>
        <dbReference type="HAMAP-Rule" id="MF_01208"/>
    </source>
</evidence>
<dbReference type="HAMAP" id="MF_01208">
    <property type="entry name" value="PyrE"/>
    <property type="match status" value="1"/>
</dbReference>
<comment type="caution">
    <text evidence="6">Lacks conserved residue(s) required for the propagation of feature annotation.</text>
</comment>
<dbReference type="Pfam" id="PF00156">
    <property type="entry name" value="Pribosyltran"/>
    <property type="match status" value="1"/>
</dbReference>
<evidence type="ECO:0000259" key="7">
    <source>
        <dbReference type="Pfam" id="PF00156"/>
    </source>
</evidence>
<comment type="similarity">
    <text evidence="6">Belongs to the purine/pyrimidine phosphoribosyltransferase family. PyrE subfamily.</text>
</comment>
<keyword evidence="6" id="KW-0460">Magnesium</keyword>
<accession>A0A0R1U8M1</accession>
<feature type="binding site" evidence="6">
    <location>
        <position position="129"/>
    </location>
    <ligand>
        <name>orotate</name>
        <dbReference type="ChEBI" id="CHEBI:30839"/>
    </ligand>
</feature>
<gene>
    <name evidence="6" type="primary">pyrE</name>
    <name evidence="8" type="ORF">FC43_GL001712</name>
</gene>
<dbReference type="InterPro" id="IPR000836">
    <property type="entry name" value="PRTase_dom"/>
</dbReference>
<feature type="binding site" evidence="6">
    <location>
        <position position="99"/>
    </location>
    <ligand>
        <name>5-phospho-alpha-D-ribose 1-diphosphate</name>
        <dbReference type="ChEBI" id="CHEBI:58017"/>
        <note>ligand shared between dimeric partners</note>
    </ligand>
</feature>
<dbReference type="GO" id="GO:0019856">
    <property type="term" value="P:pyrimidine nucleobase biosynthetic process"/>
    <property type="evidence" value="ECO:0007669"/>
    <property type="project" value="TreeGrafter"/>
</dbReference>
<keyword evidence="3 6" id="KW-0328">Glycosyltransferase</keyword>
<dbReference type="EMBL" id="AZFK01000044">
    <property type="protein sequence ID" value="KRL89607.1"/>
    <property type="molecule type" value="Genomic_DNA"/>
</dbReference>
<comment type="caution">
    <text evidence="8">The sequence shown here is derived from an EMBL/GenBank/DDBJ whole genome shotgun (WGS) entry which is preliminary data.</text>
</comment>
<dbReference type="EC" id="2.4.2.10" evidence="2 6"/>
<comment type="cofactor">
    <cofactor evidence="6">
        <name>Mg(2+)</name>
        <dbReference type="ChEBI" id="CHEBI:18420"/>
    </cofactor>
</comment>
<dbReference type="InterPro" id="IPR004467">
    <property type="entry name" value="Or_phspho_trans_dom"/>
</dbReference>
<evidence type="ECO:0000256" key="5">
    <source>
        <dbReference type="ARBA" id="ARBA00022975"/>
    </source>
</evidence>
<comment type="pathway">
    <text evidence="1 6">Pyrimidine metabolism; UMP biosynthesis via de novo pathway; UMP from orotate: step 1/2.</text>
</comment>
<dbReference type="InterPro" id="IPR023031">
    <property type="entry name" value="OPRT"/>
</dbReference>
<evidence type="ECO:0000256" key="2">
    <source>
        <dbReference type="ARBA" id="ARBA00011971"/>
    </source>
</evidence>
<evidence type="ECO:0000256" key="3">
    <source>
        <dbReference type="ARBA" id="ARBA00022676"/>
    </source>
</evidence>
<dbReference type="CDD" id="cd06223">
    <property type="entry name" value="PRTases_typeI"/>
    <property type="match status" value="1"/>
</dbReference>
<comment type="subunit">
    <text evidence="6">Homodimer.</text>
</comment>
<dbReference type="GO" id="GO:0000287">
    <property type="term" value="F:magnesium ion binding"/>
    <property type="evidence" value="ECO:0007669"/>
    <property type="project" value="UniProtKB-UniRule"/>
</dbReference>
<dbReference type="PANTHER" id="PTHR19278">
    <property type="entry name" value="OROTATE PHOSPHORIBOSYLTRANSFERASE"/>
    <property type="match status" value="1"/>
</dbReference>
<protein>
    <recommendedName>
        <fullName evidence="2 6">Orotate phosphoribosyltransferase</fullName>
        <shortName evidence="6">OPRT</shortName>
        <shortName evidence="6">OPRTase</shortName>
        <ecNumber evidence="2 6">2.4.2.10</ecNumber>
    </recommendedName>
</protein>
<reference evidence="8 9" key="1">
    <citation type="journal article" date="2015" name="Genome Announc.">
        <title>Expanding the biotechnology potential of lactobacilli through comparative genomics of 213 strains and associated genera.</title>
        <authorList>
            <person name="Sun Z."/>
            <person name="Harris H.M."/>
            <person name="McCann A."/>
            <person name="Guo C."/>
            <person name="Argimon S."/>
            <person name="Zhang W."/>
            <person name="Yang X."/>
            <person name="Jeffery I.B."/>
            <person name="Cooney J.C."/>
            <person name="Kagawa T.F."/>
            <person name="Liu W."/>
            <person name="Song Y."/>
            <person name="Salvetti E."/>
            <person name="Wrobel A."/>
            <person name="Rasinkangas P."/>
            <person name="Parkhill J."/>
            <person name="Rea M.C."/>
            <person name="O'Sullivan O."/>
            <person name="Ritari J."/>
            <person name="Douillard F.P."/>
            <person name="Paul Ross R."/>
            <person name="Yang R."/>
            <person name="Briner A.E."/>
            <person name="Felis G.E."/>
            <person name="de Vos W.M."/>
            <person name="Barrangou R."/>
            <person name="Klaenhammer T.R."/>
            <person name="Caufield P.W."/>
            <person name="Cui Y."/>
            <person name="Zhang H."/>
            <person name="O'Toole P.W."/>
        </authorList>
    </citation>
    <scope>NUCLEOTIDE SEQUENCE [LARGE SCALE GENOMIC DNA]</scope>
    <source>
        <strain evidence="8 9">DSM 15946</strain>
    </source>
</reference>
<dbReference type="PATRIC" id="fig|1423760.3.peg.1787"/>
<dbReference type="SUPFAM" id="SSF53271">
    <property type="entry name" value="PRTase-like"/>
    <property type="match status" value="1"/>
</dbReference>
<evidence type="ECO:0000256" key="1">
    <source>
        <dbReference type="ARBA" id="ARBA00004889"/>
    </source>
</evidence>
<dbReference type="Gene3D" id="3.40.50.2020">
    <property type="match status" value="1"/>
</dbReference>
<feature type="binding site" evidence="6">
    <location>
        <position position="105"/>
    </location>
    <ligand>
        <name>5-phospho-alpha-D-ribose 1-diphosphate</name>
        <dbReference type="ChEBI" id="CHEBI:58017"/>
        <note>ligand shared between dimeric partners</note>
    </ligand>
</feature>
<dbReference type="Proteomes" id="UP000050816">
    <property type="component" value="Unassembled WGS sequence"/>
</dbReference>